<reference evidence="1" key="1">
    <citation type="submission" date="2021-01" db="EMBL/GenBank/DDBJ databases">
        <title>Paracoccus amoyensis sp. nov., isolated from the surface seawater along the coast of Xiamen Island, China.</title>
        <authorList>
            <person name="Lyu L."/>
        </authorList>
    </citation>
    <scope>NUCLEOTIDE SEQUENCE</scope>
    <source>
        <strain evidence="1">MJ17</strain>
    </source>
</reference>
<dbReference type="EMBL" id="JAEPRQ010000001">
    <property type="protein sequence ID" value="MBK4214535.1"/>
    <property type="molecule type" value="Genomic_DNA"/>
</dbReference>
<organism evidence="1 2">
    <name type="scientific">Paracoccus caeni</name>
    <dbReference type="NCBI Taxonomy" id="657651"/>
    <lineage>
        <taxon>Bacteria</taxon>
        <taxon>Pseudomonadati</taxon>
        <taxon>Pseudomonadota</taxon>
        <taxon>Alphaproteobacteria</taxon>
        <taxon>Rhodobacterales</taxon>
        <taxon>Paracoccaceae</taxon>
        <taxon>Paracoccus</taxon>
    </lineage>
</organism>
<dbReference type="RefSeq" id="WP_200683198.1">
    <property type="nucleotide sequence ID" value="NZ_JAEPRQ010000001.1"/>
</dbReference>
<accession>A0A934S8X2</accession>
<sequence length="224" mass="24369">MTDEIWFIPPDAALTVLPSVLTAQNEEQFLQAAQPVADDQQRMVDEYLKAIGTQLSKDGIGSRIVDWLVVMLLKLSGVKPPQPEALSLASIFSAQMMIAETRPTVELSMTTDEVLALTAALRDRIGAIISADRGVGPMRVELPQNALDFLDEGRSLSAEEDAIFEISKITAYWPPVSGKPGLALIEQREDNGLPIHISMLAQDRAGHDQLLECLERHGGALSQG</sequence>
<evidence type="ECO:0000313" key="1">
    <source>
        <dbReference type="EMBL" id="MBK4214535.1"/>
    </source>
</evidence>
<dbReference type="AlphaFoldDB" id="A0A934S8X2"/>
<gene>
    <name evidence="1" type="ORF">JJJ17_01205</name>
</gene>
<comment type="caution">
    <text evidence="1">The sequence shown here is derived from an EMBL/GenBank/DDBJ whole genome shotgun (WGS) entry which is preliminary data.</text>
</comment>
<keyword evidence="2" id="KW-1185">Reference proteome</keyword>
<name>A0A934S8X2_9RHOB</name>
<evidence type="ECO:0000313" key="2">
    <source>
        <dbReference type="Proteomes" id="UP000640485"/>
    </source>
</evidence>
<protein>
    <submittedName>
        <fullName evidence="1">Uncharacterized protein</fullName>
    </submittedName>
</protein>
<proteinExistence type="predicted"/>
<dbReference type="Proteomes" id="UP000640485">
    <property type="component" value="Unassembled WGS sequence"/>
</dbReference>